<sequence>MEATDREVASSPGWAHSRWFVVKSYVRFLTFCPLGDDSTKEETVETKAGRCLVVTIVKGGRGGAKARNLPPSPGKPLLRPENREKQTNPL</sequence>
<gene>
    <name evidence="2" type="ORF">SI8410_09012522</name>
</gene>
<feature type="compositionally biased region" description="Basic and acidic residues" evidence="1">
    <location>
        <begin position="78"/>
        <end position="90"/>
    </location>
</feature>
<name>A0A7I8KY12_SPIIN</name>
<feature type="region of interest" description="Disordered" evidence="1">
    <location>
        <begin position="60"/>
        <end position="90"/>
    </location>
</feature>
<evidence type="ECO:0000313" key="3">
    <source>
        <dbReference type="Proteomes" id="UP000663760"/>
    </source>
</evidence>
<dbReference type="AlphaFoldDB" id="A0A7I8KY12"/>
<evidence type="ECO:0000256" key="1">
    <source>
        <dbReference type="SAM" id="MobiDB-lite"/>
    </source>
</evidence>
<dbReference type="Proteomes" id="UP000663760">
    <property type="component" value="Chromosome 9"/>
</dbReference>
<reference evidence="2" key="1">
    <citation type="submission" date="2020-02" db="EMBL/GenBank/DDBJ databases">
        <authorList>
            <person name="Scholz U."/>
            <person name="Mascher M."/>
            <person name="Fiebig A."/>
        </authorList>
    </citation>
    <scope>NUCLEOTIDE SEQUENCE</scope>
</reference>
<evidence type="ECO:0000313" key="2">
    <source>
        <dbReference type="EMBL" id="CAA7401844.1"/>
    </source>
</evidence>
<protein>
    <submittedName>
        <fullName evidence="2">Uncharacterized protein</fullName>
    </submittedName>
</protein>
<organism evidence="2 3">
    <name type="scientific">Spirodela intermedia</name>
    <name type="common">Intermediate duckweed</name>
    <dbReference type="NCBI Taxonomy" id="51605"/>
    <lineage>
        <taxon>Eukaryota</taxon>
        <taxon>Viridiplantae</taxon>
        <taxon>Streptophyta</taxon>
        <taxon>Embryophyta</taxon>
        <taxon>Tracheophyta</taxon>
        <taxon>Spermatophyta</taxon>
        <taxon>Magnoliopsida</taxon>
        <taxon>Liliopsida</taxon>
        <taxon>Araceae</taxon>
        <taxon>Lemnoideae</taxon>
        <taxon>Spirodela</taxon>
    </lineage>
</organism>
<keyword evidence="3" id="KW-1185">Reference proteome</keyword>
<accession>A0A7I8KY12</accession>
<proteinExistence type="predicted"/>
<dbReference type="EMBL" id="LR746272">
    <property type="protein sequence ID" value="CAA7401844.1"/>
    <property type="molecule type" value="Genomic_DNA"/>
</dbReference>